<comment type="caution">
    <text evidence="1">The sequence shown here is derived from an EMBL/GenBank/DDBJ whole genome shotgun (WGS) entry which is preliminary data.</text>
</comment>
<dbReference type="CDD" id="cd07067">
    <property type="entry name" value="HP_PGM_like"/>
    <property type="match status" value="1"/>
</dbReference>
<dbReference type="InterPro" id="IPR050275">
    <property type="entry name" value="PGM_Phosphatase"/>
</dbReference>
<keyword evidence="2" id="KW-1185">Reference proteome</keyword>
<dbReference type="PANTHER" id="PTHR48100">
    <property type="entry name" value="BROAD-SPECIFICITY PHOSPHATASE YOR283W-RELATED"/>
    <property type="match status" value="1"/>
</dbReference>
<gene>
    <name evidence="1" type="ORF">IAG03_13290</name>
</gene>
<dbReference type="InterPro" id="IPR013078">
    <property type="entry name" value="His_Pase_superF_clade-1"/>
</dbReference>
<evidence type="ECO:0000313" key="1">
    <source>
        <dbReference type="EMBL" id="MBC8534932.1"/>
    </source>
</evidence>
<evidence type="ECO:0000313" key="2">
    <source>
        <dbReference type="Proteomes" id="UP000651482"/>
    </source>
</evidence>
<protein>
    <submittedName>
        <fullName evidence="1">Histidine phosphatase family protein</fullName>
    </submittedName>
</protein>
<proteinExistence type="predicted"/>
<sequence>MKSYVIHLLRHGTSEGNLQGQYIGRTDSPLSAEGKRALLQLKTEGSYPKADAYFSSPLSRCVDSLKILYPEAKPVLVDGFRETDFGAWEGKTAAQLQAEDPRFSAWMQGKGEPVTPPGGEDGAAFMHRVCAAFEQFVQDRMRDGVTSAVVMTHGGVLMTILAAYGLPRARFYDWMTESGCGYSLRITPGLWMRSMVAEVYGTLPVLPDSGKAQREYTVMDTARAAADLLWRETPEEPKKED</sequence>
<dbReference type="EMBL" id="JACRSN010000028">
    <property type="protein sequence ID" value="MBC8534932.1"/>
    <property type="molecule type" value="Genomic_DNA"/>
</dbReference>
<reference evidence="1" key="1">
    <citation type="submission" date="2020-08" db="EMBL/GenBank/DDBJ databases">
        <title>Genome public.</title>
        <authorList>
            <person name="Liu C."/>
            <person name="Sun Q."/>
        </authorList>
    </citation>
    <scope>NUCLEOTIDE SEQUENCE</scope>
    <source>
        <strain evidence="1">NSJ-40</strain>
    </source>
</reference>
<name>A0A926HP60_9FIRM</name>
<dbReference type="PANTHER" id="PTHR48100:SF1">
    <property type="entry name" value="HISTIDINE PHOSPHATASE FAMILY PROTEIN-RELATED"/>
    <property type="match status" value="1"/>
</dbReference>
<organism evidence="1 2">
    <name type="scientific">Yeguia hominis</name>
    <dbReference type="NCBI Taxonomy" id="2763662"/>
    <lineage>
        <taxon>Bacteria</taxon>
        <taxon>Bacillati</taxon>
        <taxon>Bacillota</taxon>
        <taxon>Clostridia</taxon>
        <taxon>Eubacteriales</taxon>
        <taxon>Yeguiaceae</taxon>
        <taxon>Yeguia</taxon>
    </lineage>
</organism>
<dbReference type="SMART" id="SM00855">
    <property type="entry name" value="PGAM"/>
    <property type="match status" value="1"/>
</dbReference>
<dbReference type="InterPro" id="IPR029033">
    <property type="entry name" value="His_PPase_superfam"/>
</dbReference>
<dbReference type="GO" id="GO:0005737">
    <property type="term" value="C:cytoplasm"/>
    <property type="evidence" value="ECO:0007669"/>
    <property type="project" value="TreeGrafter"/>
</dbReference>
<dbReference type="Pfam" id="PF00300">
    <property type="entry name" value="His_Phos_1"/>
    <property type="match status" value="1"/>
</dbReference>
<accession>A0A926HP60</accession>
<dbReference type="RefSeq" id="WP_249320571.1">
    <property type="nucleotide sequence ID" value="NZ_JACRSN010000028.1"/>
</dbReference>
<dbReference type="Gene3D" id="3.40.50.1240">
    <property type="entry name" value="Phosphoglycerate mutase-like"/>
    <property type="match status" value="1"/>
</dbReference>
<dbReference type="SUPFAM" id="SSF53254">
    <property type="entry name" value="Phosphoglycerate mutase-like"/>
    <property type="match status" value="1"/>
</dbReference>
<dbReference type="GO" id="GO:0016791">
    <property type="term" value="F:phosphatase activity"/>
    <property type="evidence" value="ECO:0007669"/>
    <property type="project" value="TreeGrafter"/>
</dbReference>
<dbReference type="AlphaFoldDB" id="A0A926HP60"/>
<dbReference type="Proteomes" id="UP000651482">
    <property type="component" value="Unassembled WGS sequence"/>
</dbReference>